<evidence type="ECO:0000256" key="4">
    <source>
        <dbReference type="ARBA" id="ARBA00022980"/>
    </source>
</evidence>
<dbReference type="Gene3D" id="3.10.290.10">
    <property type="entry name" value="RNA-binding S4 domain"/>
    <property type="match status" value="1"/>
</dbReference>
<dbReference type="SUPFAM" id="SSF52833">
    <property type="entry name" value="Thioredoxin-like"/>
    <property type="match status" value="1"/>
</dbReference>
<protein>
    <submittedName>
        <fullName evidence="10">30S ribosomal protein S4</fullName>
    </submittedName>
</protein>
<dbReference type="InterPro" id="IPR000866">
    <property type="entry name" value="AhpC/TSA"/>
</dbReference>
<dbReference type="GO" id="GO:0019843">
    <property type="term" value="F:rRNA binding"/>
    <property type="evidence" value="ECO:0007669"/>
    <property type="project" value="UniProtKB-KW"/>
</dbReference>
<dbReference type="InterPro" id="IPR018079">
    <property type="entry name" value="Ribosomal_uS4_CS"/>
</dbReference>
<evidence type="ECO:0000256" key="7">
    <source>
        <dbReference type="RuleBase" id="RU003699"/>
    </source>
</evidence>
<keyword evidence="4 7" id="KW-0689">Ribosomal protein</keyword>
<evidence type="ECO:0000256" key="6">
    <source>
        <dbReference type="PROSITE-ProRule" id="PRU00182"/>
    </source>
</evidence>
<accession>A0A2B4R3L8</accession>
<dbReference type="GO" id="GO:0008199">
    <property type="term" value="F:ferric iron binding"/>
    <property type="evidence" value="ECO:0007669"/>
    <property type="project" value="InterPro"/>
</dbReference>
<dbReference type="FunFam" id="3.10.290.10:FF:000001">
    <property type="entry name" value="30S ribosomal protein S4"/>
    <property type="match status" value="1"/>
</dbReference>
<dbReference type="Gene3D" id="1.20.1260.10">
    <property type="match status" value="1"/>
</dbReference>
<dbReference type="Pfam" id="PF01479">
    <property type="entry name" value="S4"/>
    <property type="match status" value="1"/>
</dbReference>
<evidence type="ECO:0000256" key="3">
    <source>
        <dbReference type="ARBA" id="ARBA00022884"/>
    </source>
</evidence>
<dbReference type="InterPro" id="IPR002942">
    <property type="entry name" value="S4_RNA-bd"/>
</dbReference>
<dbReference type="NCBIfam" id="NF003717">
    <property type="entry name" value="PRK05327.1"/>
    <property type="match status" value="1"/>
</dbReference>
<dbReference type="InterPro" id="IPR013766">
    <property type="entry name" value="Thioredoxin_domain"/>
</dbReference>
<dbReference type="NCBIfam" id="TIGR01017">
    <property type="entry name" value="rpsD_bact"/>
    <property type="match status" value="1"/>
</dbReference>
<keyword evidence="3 6" id="KW-0694">RNA-binding</keyword>
<comment type="similarity">
    <text evidence="1 7">Belongs to the universal ribosomal protein uS4 family.</text>
</comment>
<dbReference type="InterPro" id="IPR012347">
    <property type="entry name" value="Ferritin-like"/>
</dbReference>
<dbReference type="Pfam" id="PF00163">
    <property type="entry name" value="Ribosomal_S4"/>
    <property type="match status" value="1"/>
</dbReference>
<dbReference type="HAMAP" id="MF_01306_B">
    <property type="entry name" value="Ribosomal_uS4_B"/>
    <property type="match status" value="1"/>
</dbReference>
<proteinExistence type="inferred from homology"/>
<evidence type="ECO:0000313" key="10">
    <source>
        <dbReference type="EMBL" id="PFX11383.1"/>
    </source>
</evidence>
<dbReference type="PROSITE" id="PS00632">
    <property type="entry name" value="RIBOSOMAL_S4"/>
    <property type="match status" value="1"/>
</dbReference>
<dbReference type="AlphaFoldDB" id="A0A2B4R3L8"/>
<dbReference type="InterPro" id="IPR005709">
    <property type="entry name" value="Ribosomal_uS4_bac-type"/>
</dbReference>
<dbReference type="CDD" id="cd00165">
    <property type="entry name" value="S4"/>
    <property type="match status" value="1"/>
</dbReference>
<keyword evidence="2 6" id="KW-0699">rRNA-binding</keyword>
<dbReference type="PROSITE" id="PS50889">
    <property type="entry name" value="S4"/>
    <property type="match status" value="1"/>
</dbReference>
<name>A0A2B4R3L8_STYPI</name>
<gene>
    <name evidence="10" type="primary">rpsD</name>
    <name evidence="10" type="ORF">AWC38_SpisGene24918</name>
</gene>
<evidence type="ECO:0000256" key="2">
    <source>
        <dbReference type="ARBA" id="ARBA00022730"/>
    </source>
</evidence>
<comment type="caution">
    <text evidence="10">The sequence shown here is derived from an EMBL/GenBank/DDBJ whole genome shotgun (WGS) entry which is preliminary data.</text>
</comment>
<dbReference type="GO" id="GO:0016491">
    <property type="term" value="F:oxidoreductase activity"/>
    <property type="evidence" value="ECO:0007669"/>
    <property type="project" value="InterPro"/>
</dbReference>
<dbReference type="InterPro" id="IPR001912">
    <property type="entry name" value="Ribosomal_uS4_N"/>
</dbReference>
<dbReference type="Pfam" id="PF00578">
    <property type="entry name" value="AhpC-TSA"/>
    <property type="match status" value="1"/>
</dbReference>
<dbReference type="InterPro" id="IPR036986">
    <property type="entry name" value="S4_RNA-bd_sf"/>
</dbReference>
<dbReference type="SMART" id="SM00363">
    <property type="entry name" value="S4"/>
    <property type="match status" value="1"/>
</dbReference>
<dbReference type="PANTHER" id="PTHR11831">
    <property type="entry name" value="30S 40S RIBOSOMAL PROTEIN"/>
    <property type="match status" value="1"/>
</dbReference>
<dbReference type="Gene3D" id="3.40.30.10">
    <property type="entry name" value="Glutaredoxin"/>
    <property type="match status" value="1"/>
</dbReference>
<dbReference type="GO" id="GO:0015935">
    <property type="term" value="C:small ribosomal subunit"/>
    <property type="evidence" value="ECO:0007669"/>
    <property type="project" value="InterPro"/>
</dbReference>
<evidence type="ECO:0000256" key="5">
    <source>
        <dbReference type="ARBA" id="ARBA00023274"/>
    </source>
</evidence>
<evidence type="ECO:0000259" key="9">
    <source>
        <dbReference type="PROSITE" id="PS51352"/>
    </source>
</evidence>
<dbReference type="CDD" id="cd03017">
    <property type="entry name" value="PRX_BCP"/>
    <property type="match status" value="1"/>
</dbReference>
<feature type="domain" description="Thioredoxin" evidence="9">
    <location>
        <begin position="196"/>
        <end position="360"/>
    </location>
</feature>
<keyword evidence="11" id="KW-1185">Reference proteome</keyword>
<dbReference type="InterPro" id="IPR036249">
    <property type="entry name" value="Thioredoxin-like_sf"/>
</dbReference>
<dbReference type="SMART" id="SM01390">
    <property type="entry name" value="Ribosomal_S4"/>
    <property type="match status" value="1"/>
</dbReference>
<sequence length="396" mass="44643">MTKRIQAKHKIDRRLGVNLWGRPKSPINKREYGPGEHGQSRKKPSDFGIQLFAKQKIKGYYGNITEKQFRRIYTEAERRRGDTGENLIQLLERRLDAVVYRMKFAPTVFAARQLVNHGHILVNGKRLNIPSAIVKDGDVIEVKTASKNNVIIVGAAQSAERELPDYVDVDLKTLKGTFVRGPQLADVPYPVKMEPNQIGSKVPHFMLPVPGSKSVSPSDFLGQKIVIYFYPKDNTPGCTTEAKDFRDLKEKFAEKNTLIIGISKDSIKRHENFIAKYDLNFLLASGENTQVCEDFSVWVEKKHYTELSEAIDTLAELIRGLGEKAPGTFEAYMHNTSIKPGNESASAEKMLKDLLEDQRQIEKTLNTVLNATQEAEDEVVIGFIVDRLTPQNSLDA</sequence>
<dbReference type="InterPro" id="IPR022801">
    <property type="entry name" value="Ribosomal_uS4"/>
</dbReference>
<dbReference type="GO" id="GO:0016209">
    <property type="term" value="F:antioxidant activity"/>
    <property type="evidence" value="ECO:0007669"/>
    <property type="project" value="InterPro"/>
</dbReference>
<dbReference type="GO" id="GO:0042274">
    <property type="term" value="P:ribosomal small subunit biogenesis"/>
    <property type="evidence" value="ECO:0007669"/>
    <property type="project" value="TreeGrafter"/>
</dbReference>
<dbReference type="STRING" id="50429.A0A2B4R3L8"/>
<keyword evidence="5 7" id="KW-0687">Ribonucleoprotein</keyword>
<dbReference type="PANTHER" id="PTHR11831:SF4">
    <property type="entry name" value="SMALL RIBOSOMAL SUBUNIT PROTEIN US4M"/>
    <property type="match status" value="1"/>
</dbReference>
<dbReference type="PROSITE" id="PS51352">
    <property type="entry name" value="THIOREDOXIN_2"/>
    <property type="match status" value="1"/>
</dbReference>
<feature type="region of interest" description="Disordered" evidence="8">
    <location>
        <begin position="20"/>
        <end position="44"/>
    </location>
</feature>
<dbReference type="EMBL" id="LSMT01002659">
    <property type="protein sequence ID" value="PFX11383.1"/>
    <property type="molecule type" value="Genomic_DNA"/>
</dbReference>
<dbReference type="GO" id="GO:0006412">
    <property type="term" value="P:translation"/>
    <property type="evidence" value="ECO:0007669"/>
    <property type="project" value="InterPro"/>
</dbReference>
<dbReference type="Gene3D" id="1.10.1050.10">
    <property type="entry name" value="Ribosomal Protein S4 Delta 41, Chain A, domain 1"/>
    <property type="match status" value="1"/>
</dbReference>
<dbReference type="InterPro" id="IPR009078">
    <property type="entry name" value="Ferritin-like_SF"/>
</dbReference>
<evidence type="ECO:0000256" key="1">
    <source>
        <dbReference type="ARBA" id="ARBA00007465"/>
    </source>
</evidence>
<reference evidence="11" key="1">
    <citation type="journal article" date="2017" name="bioRxiv">
        <title>Comparative analysis of the genomes of Stylophora pistillata and Acropora digitifera provides evidence for extensive differences between species of corals.</title>
        <authorList>
            <person name="Voolstra C.R."/>
            <person name="Li Y."/>
            <person name="Liew Y.J."/>
            <person name="Baumgarten S."/>
            <person name="Zoccola D."/>
            <person name="Flot J.-F."/>
            <person name="Tambutte S."/>
            <person name="Allemand D."/>
            <person name="Aranda M."/>
        </authorList>
    </citation>
    <scope>NUCLEOTIDE SEQUENCE [LARGE SCALE GENOMIC DNA]</scope>
</reference>
<dbReference type="SUPFAM" id="SSF55174">
    <property type="entry name" value="Alpha-L RNA-binding motif"/>
    <property type="match status" value="1"/>
</dbReference>
<dbReference type="OrthoDB" id="430900at2759"/>
<evidence type="ECO:0000313" key="11">
    <source>
        <dbReference type="Proteomes" id="UP000225706"/>
    </source>
</evidence>
<evidence type="ECO:0000256" key="8">
    <source>
        <dbReference type="SAM" id="MobiDB-lite"/>
    </source>
</evidence>
<dbReference type="Proteomes" id="UP000225706">
    <property type="component" value="Unassembled WGS sequence"/>
</dbReference>
<dbReference type="GO" id="GO:0003735">
    <property type="term" value="F:structural constituent of ribosome"/>
    <property type="evidence" value="ECO:0007669"/>
    <property type="project" value="InterPro"/>
</dbReference>
<dbReference type="SUPFAM" id="SSF47240">
    <property type="entry name" value="Ferritin-like"/>
    <property type="match status" value="1"/>
</dbReference>
<organism evidence="10 11">
    <name type="scientific">Stylophora pistillata</name>
    <name type="common">Smooth cauliflower coral</name>
    <dbReference type="NCBI Taxonomy" id="50429"/>
    <lineage>
        <taxon>Eukaryota</taxon>
        <taxon>Metazoa</taxon>
        <taxon>Cnidaria</taxon>
        <taxon>Anthozoa</taxon>
        <taxon>Hexacorallia</taxon>
        <taxon>Scleractinia</taxon>
        <taxon>Astrocoeniina</taxon>
        <taxon>Pocilloporidae</taxon>
        <taxon>Stylophora</taxon>
    </lineage>
</organism>